<dbReference type="SUPFAM" id="SSF48371">
    <property type="entry name" value="ARM repeat"/>
    <property type="match status" value="1"/>
</dbReference>
<reference evidence="2" key="1">
    <citation type="submission" date="2021-01" db="EMBL/GenBank/DDBJ databases">
        <authorList>
            <person name="Corre E."/>
            <person name="Pelletier E."/>
            <person name="Niang G."/>
            <person name="Scheremetjew M."/>
            <person name="Finn R."/>
            <person name="Kale V."/>
            <person name="Holt S."/>
            <person name="Cochrane G."/>
            <person name="Meng A."/>
            <person name="Brown T."/>
            <person name="Cohen L."/>
        </authorList>
    </citation>
    <scope>NUCLEOTIDE SEQUENCE</scope>
    <source>
        <strain evidence="2">NY070348D</strain>
    </source>
</reference>
<gene>
    <name evidence="2" type="ORF">QSP1433_LOCUS6067</name>
</gene>
<protein>
    <submittedName>
        <fullName evidence="2">Uncharacterized protein</fullName>
    </submittedName>
</protein>
<accession>A0A7S2RQY2</accession>
<sequence>MVGVLLDRRVAVQKELEAFQNYTWISRRCVRNNYNSNRSKLSPNGVINLLIVSLTVFGGLTVYFLSFQMALLVFIPLVLYTGVWMVYPMVEPSDGAHKAVEIMTQHPHLRQAQLEGCEVLFSLSRNSSLAVKETLVNDGAIDACLEAGLVFENDRDIISRVFAVLGHLAPLQEASTQLVSDGVVELSLIWLKLHMVHESACRHGLVFLSALCEVTGAGSRAKRVALDHGAIELVTQIMESHISIQRIQQWGCILLFNLALDVDQGSYLLYKQGGLDQVIKSLANHPSSANVNHLGVAVVTKCLTRDNPQFDQVVESISTPKMDHMLRTIEAAKDNFANSNEIQLGTTAILKAISKKAS</sequence>
<feature type="transmembrane region" description="Helical" evidence="1">
    <location>
        <begin position="46"/>
        <end position="65"/>
    </location>
</feature>
<dbReference type="InterPro" id="IPR011989">
    <property type="entry name" value="ARM-like"/>
</dbReference>
<keyword evidence="1" id="KW-0472">Membrane</keyword>
<dbReference type="AlphaFoldDB" id="A0A7S2RQY2"/>
<dbReference type="InterPro" id="IPR016024">
    <property type="entry name" value="ARM-type_fold"/>
</dbReference>
<organism evidence="2">
    <name type="scientific">Mucochytrium quahogii</name>
    <dbReference type="NCBI Taxonomy" id="96639"/>
    <lineage>
        <taxon>Eukaryota</taxon>
        <taxon>Sar</taxon>
        <taxon>Stramenopiles</taxon>
        <taxon>Bigyra</taxon>
        <taxon>Labyrinthulomycetes</taxon>
        <taxon>Thraustochytrida</taxon>
        <taxon>Thraustochytriidae</taxon>
        <taxon>Mucochytrium</taxon>
    </lineage>
</organism>
<dbReference type="Gene3D" id="1.25.10.10">
    <property type="entry name" value="Leucine-rich Repeat Variant"/>
    <property type="match status" value="1"/>
</dbReference>
<evidence type="ECO:0000313" key="2">
    <source>
        <dbReference type="EMBL" id="CAD9678160.1"/>
    </source>
</evidence>
<name>A0A7S2RQY2_9STRA</name>
<evidence type="ECO:0000256" key="1">
    <source>
        <dbReference type="SAM" id="Phobius"/>
    </source>
</evidence>
<dbReference type="EMBL" id="HBHK01009733">
    <property type="protein sequence ID" value="CAD9678160.1"/>
    <property type="molecule type" value="Transcribed_RNA"/>
</dbReference>
<keyword evidence="1" id="KW-0812">Transmembrane</keyword>
<keyword evidence="1" id="KW-1133">Transmembrane helix</keyword>
<proteinExistence type="predicted"/>